<protein>
    <submittedName>
        <fullName evidence="3">Uncharacterized protein</fullName>
    </submittedName>
</protein>
<gene>
    <name evidence="3" type="ORF">M413DRAFT_152250</name>
</gene>
<dbReference type="EMBL" id="KN831780">
    <property type="protein sequence ID" value="KIM41619.1"/>
    <property type="molecule type" value="Genomic_DNA"/>
</dbReference>
<dbReference type="Proteomes" id="UP000053424">
    <property type="component" value="Unassembled WGS sequence"/>
</dbReference>
<evidence type="ECO:0000256" key="1">
    <source>
        <dbReference type="SAM" id="MobiDB-lite"/>
    </source>
</evidence>
<feature type="region of interest" description="Disordered" evidence="1">
    <location>
        <begin position="77"/>
        <end position="133"/>
    </location>
</feature>
<reference evidence="3 4" key="1">
    <citation type="submission" date="2014-04" db="EMBL/GenBank/DDBJ databases">
        <authorList>
            <consortium name="DOE Joint Genome Institute"/>
            <person name="Kuo A."/>
            <person name="Gay G."/>
            <person name="Dore J."/>
            <person name="Kohler A."/>
            <person name="Nagy L.G."/>
            <person name="Floudas D."/>
            <person name="Copeland A."/>
            <person name="Barry K.W."/>
            <person name="Cichocki N."/>
            <person name="Veneault-Fourrey C."/>
            <person name="LaButti K."/>
            <person name="Lindquist E.A."/>
            <person name="Lipzen A."/>
            <person name="Lundell T."/>
            <person name="Morin E."/>
            <person name="Murat C."/>
            <person name="Sun H."/>
            <person name="Tunlid A."/>
            <person name="Henrissat B."/>
            <person name="Grigoriev I.V."/>
            <person name="Hibbett D.S."/>
            <person name="Martin F."/>
            <person name="Nordberg H.P."/>
            <person name="Cantor M.N."/>
            <person name="Hua S.X."/>
        </authorList>
    </citation>
    <scope>NUCLEOTIDE SEQUENCE [LARGE SCALE GENOMIC DNA]</scope>
    <source>
        <strain evidence="4">h7</strain>
    </source>
</reference>
<keyword evidence="4" id="KW-1185">Reference proteome</keyword>
<proteinExistence type="predicted"/>
<keyword evidence="2" id="KW-0812">Transmembrane</keyword>
<evidence type="ECO:0000256" key="2">
    <source>
        <dbReference type="SAM" id="Phobius"/>
    </source>
</evidence>
<feature type="transmembrane region" description="Helical" evidence="2">
    <location>
        <begin position="694"/>
        <end position="715"/>
    </location>
</feature>
<evidence type="ECO:0000313" key="3">
    <source>
        <dbReference type="EMBL" id="KIM41619.1"/>
    </source>
</evidence>
<feature type="compositionally biased region" description="Polar residues" evidence="1">
    <location>
        <begin position="417"/>
        <end position="438"/>
    </location>
</feature>
<feature type="compositionally biased region" description="Polar residues" evidence="1">
    <location>
        <begin position="285"/>
        <end position="305"/>
    </location>
</feature>
<name>A0A0C3CBN1_HEBCY</name>
<feature type="region of interest" description="Disordered" evidence="1">
    <location>
        <begin position="757"/>
        <end position="804"/>
    </location>
</feature>
<feature type="compositionally biased region" description="Low complexity" evidence="1">
    <location>
        <begin position="398"/>
        <end position="416"/>
    </location>
</feature>
<feature type="region of interest" description="Disordered" evidence="1">
    <location>
        <begin position="331"/>
        <end position="356"/>
    </location>
</feature>
<feature type="compositionally biased region" description="Low complexity" evidence="1">
    <location>
        <begin position="268"/>
        <end position="284"/>
    </location>
</feature>
<feature type="region of interest" description="Disordered" evidence="1">
    <location>
        <begin position="597"/>
        <end position="647"/>
    </location>
</feature>
<sequence length="946" mass="101513">MEKTRRFDSRPLGQTSMIYGPPAVVRLDSGGGENDGDNTMKDMDVPPPSYAFEQPFNPNASTIALPYSQPVARYTNTQGHRTQSDLGREYDPEPEFYSSPFEDAEPEHSTTAASLPANASSLTSTPKPGTMTKSRWGLKLQLHAAQSMPSLPTGDHLHAGLSDTVATAQANPMVGANVETDVFRHAYNYPLAKQLSPIAEQDYFSRAVDSDSRSMSLRFGRADFSDTSGSGGKPSPAGSGSGSSREGVKGKKEKGNDGGTVEKESLKTRTGSSRAGSGSSVGTANGMSRTGSASMGVTGAQNASPGASLGDISRPSPVYASPFITRHLNRTVSQTSSKSDPPSQPTGAQTPQASPQVPAQIPIHLQGLSRAGTANNVSTPSAPRSTTHSNPNKGNIQTPTSASTTGTGSATMYTPTSTLQTPTAKTPGTPNLDCSNPIQHPPAAATTSTTTMVFPLPPQSDLASHLTPRLPKIPSLPAMAPLDLRFSLLGSVSPRARREVRTPHTGGTPIKAGGAAERMPVIDGSVEGYDEDDDYDDEDYDDIRVVIEGEEYDAEEYERESLHAESFVTAGSKEDVGSNDKANNHQDLEQGVELATLSKPGHKDLPPSSTSHYARPKDPLSLSASSTEPTHVHDSGLGSSAPDSATGESFIHKRWDRDALGFGPPTSSPTFQPKGGNLRWPLRFSSSSSSLTPAFWTFWLGFICPFLWLVGGWHFTNAGELPPKLTVWEWYFWKSGWSVGGCFRAVGDKLFFCTAGGGRRASQGGVAREVRGSQGDGAMGEQQPARRNGGKRRSSSQAKARSGKLYPALPRWVAEKQSTDDGRMRLNDPKRSLRGISFGYPFISRLQTSQDSYNSKPPQHLPSSSSLTVRILKRIGEILSKPNRVLDMLYGVKLREVRGRPESGRRMFDPWIQRCRYALCYGMALLAIGLCIASTYLIIVSTRKLV</sequence>
<accession>A0A0C3CBN1</accession>
<reference evidence="4" key="2">
    <citation type="submission" date="2015-01" db="EMBL/GenBank/DDBJ databases">
        <title>Evolutionary Origins and Diversification of the Mycorrhizal Mutualists.</title>
        <authorList>
            <consortium name="DOE Joint Genome Institute"/>
            <consortium name="Mycorrhizal Genomics Consortium"/>
            <person name="Kohler A."/>
            <person name="Kuo A."/>
            <person name="Nagy L.G."/>
            <person name="Floudas D."/>
            <person name="Copeland A."/>
            <person name="Barry K.W."/>
            <person name="Cichocki N."/>
            <person name="Veneault-Fourrey C."/>
            <person name="LaButti K."/>
            <person name="Lindquist E.A."/>
            <person name="Lipzen A."/>
            <person name="Lundell T."/>
            <person name="Morin E."/>
            <person name="Murat C."/>
            <person name="Riley R."/>
            <person name="Ohm R."/>
            <person name="Sun H."/>
            <person name="Tunlid A."/>
            <person name="Henrissat B."/>
            <person name="Grigoriev I.V."/>
            <person name="Hibbett D.S."/>
            <person name="Martin F."/>
        </authorList>
    </citation>
    <scope>NUCLEOTIDE SEQUENCE [LARGE SCALE GENOMIC DNA]</scope>
    <source>
        <strain evidence="4">h7</strain>
    </source>
</reference>
<feature type="compositionally biased region" description="Polar residues" evidence="1">
    <location>
        <begin position="109"/>
        <end position="133"/>
    </location>
</feature>
<organism evidence="3 4">
    <name type="scientific">Hebeloma cylindrosporum</name>
    <dbReference type="NCBI Taxonomy" id="76867"/>
    <lineage>
        <taxon>Eukaryota</taxon>
        <taxon>Fungi</taxon>
        <taxon>Dikarya</taxon>
        <taxon>Basidiomycota</taxon>
        <taxon>Agaricomycotina</taxon>
        <taxon>Agaricomycetes</taxon>
        <taxon>Agaricomycetidae</taxon>
        <taxon>Agaricales</taxon>
        <taxon>Agaricineae</taxon>
        <taxon>Hymenogastraceae</taxon>
        <taxon>Hebeloma</taxon>
    </lineage>
</organism>
<feature type="compositionally biased region" description="Low complexity" evidence="1">
    <location>
        <begin position="795"/>
        <end position="804"/>
    </location>
</feature>
<feature type="region of interest" description="Disordered" evidence="1">
    <location>
        <begin position="1"/>
        <end position="63"/>
    </location>
</feature>
<dbReference type="HOGENOM" id="CLU_310804_0_0_1"/>
<dbReference type="AlphaFoldDB" id="A0A0C3CBN1"/>
<feature type="transmembrane region" description="Helical" evidence="2">
    <location>
        <begin position="915"/>
        <end position="939"/>
    </location>
</feature>
<feature type="region of interest" description="Disordered" evidence="1">
    <location>
        <begin position="221"/>
        <end position="314"/>
    </location>
</feature>
<feature type="compositionally biased region" description="Polar residues" evidence="1">
    <location>
        <begin position="372"/>
        <end position="397"/>
    </location>
</feature>
<feature type="compositionally biased region" description="Basic and acidic residues" evidence="1">
    <location>
        <begin position="82"/>
        <end position="91"/>
    </location>
</feature>
<feature type="compositionally biased region" description="Polar residues" evidence="1">
    <location>
        <begin position="637"/>
        <end position="647"/>
    </location>
</feature>
<keyword evidence="2" id="KW-0472">Membrane</keyword>
<dbReference type="STRING" id="686832.A0A0C3CBN1"/>
<keyword evidence="2" id="KW-1133">Transmembrane helix</keyword>
<dbReference type="OrthoDB" id="3251367at2759"/>
<feature type="region of interest" description="Disordered" evidence="1">
    <location>
        <begin position="372"/>
        <end position="444"/>
    </location>
</feature>
<evidence type="ECO:0000313" key="4">
    <source>
        <dbReference type="Proteomes" id="UP000053424"/>
    </source>
</evidence>
<feature type="compositionally biased region" description="Basic and acidic residues" evidence="1">
    <location>
        <begin position="246"/>
        <end position="267"/>
    </location>
</feature>
<feature type="compositionally biased region" description="Low complexity" evidence="1">
    <location>
        <begin position="233"/>
        <end position="245"/>
    </location>
</feature>